<dbReference type="PANTHER" id="PTHR30502">
    <property type="entry name" value="2-KETO-3-DEOXY-L-RHAMNONATE ALDOLASE"/>
    <property type="match status" value="1"/>
</dbReference>
<evidence type="ECO:0000313" key="6">
    <source>
        <dbReference type="Proteomes" id="UP000317371"/>
    </source>
</evidence>
<dbReference type="AlphaFoldDB" id="A0A540VIJ4"/>
<protein>
    <submittedName>
        <fullName evidence="5">2,4-dihydroxyhept-2-ene-1,7-dioic acid aldolase</fullName>
    </submittedName>
</protein>
<evidence type="ECO:0000256" key="1">
    <source>
        <dbReference type="ARBA" id="ARBA00005568"/>
    </source>
</evidence>
<accession>A0A540VIJ4</accession>
<reference evidence="5 6" key="1">
    <citation type="submission" date="2019-06" db="EMBL/GenBank/DDBJ databases">
        <title>Genome sequence of Litorilinea aerophila BAA-2444.</title>
        <authorList>
            <person name="Maclea K.S."/>
            <person name="Maurais E.G."/>
            <person name="Iannazzi L.C."/>
        </authorList>
    </citation>
    <scope>NUCLEOTIDE SEQUENCE [LARGE SCALE GENOMIC DNA]</scope>
    <source>
        <strain evidence="5 6">ATCC BAA-2444</strain>
    </source>
</reference>
<proteinExistence type="inferred from homology"/>
<sequence>MRKNKLRELLNNNQPTIATHIHSTWPSVIEAIGHTGMFDYVEFVAEYVPFDLYDLDNMCRAAELYDLGMMIKVDYEPHRFLAQRAVGSGFGSVLFADCHNVEEARECILSVRPDTPEDGGSFGVGTRRHTYMGYGGSPDYVQALRDVVVVLMIEKKGAVEQLEEILALPGLDMIQWGGSDYSMSVGKAGQRQSDEIREIERYVFETAIKRGIPPRAEIATPAQAEYYLEMGVRHFCMNTDLFILYQWWKENGQTLRRMVESA</sequence>
<keyword evidence="2" id="KW-0479">Metal-binding</keyword>
<dbReference type="Proteomes" id="UP000317371">
    <property type="component" value="Unassembled WGS sequence"/>
</dbReference>
<organism evidence="5 6">
    <name type="scientific">Litorilinea aerophila</name>
    <dbReference type="NCBI Taxonomy" id="1204385"/>
    <lineage>
        <taxon>Bacteria</taxon>
        <taxon>Bacillati</taxon>
        <taxon>Chloroflexota</taxon>
        <taxon>Caldilineae</taxon>
        <taxon>Caldilineales</taxon>
        <taxon>Caldilineaceae</taxon>
        <taxon>Litorilinea</taxon>
    </lineage>
</organism>
<evidence type="ECO:0000259" key="4">
    <source>
        <dbReference type="Pfam" id="PF03328"/>
    </source>
</evidence>
<keyword evidence="6" id="KW-1185">Reference proteome</keyword>
<comment type="similarity">
    <text evidence="1">Belongs to the HpcH/HpaI aldolase family.</text>
</comment>
<dbReference type="InterPro" id="IPR050251">
    <property type="entry name" value="HpcH-HpaI_aldolase"/>
</dbReference>
<dbReference type="InterPro" id="IPR015813">
    <property type="entry name" value="Pyrv/PenolPyrv_kinase-like_dom"/>
</dbReference>
<dbReference type="SUPFAM" id="SSF51621">
    <property type="entry name" value="Phosphoenolpyruvate/pyruvate domain"/>
    <property type="match status" value="1"/>
</dbReference>
<feature type="domain" description="HpcH/HpaI aldolase/citrate lyase" evidence="4">
    <location>
        <begin position="52"/>
        <end position="212"/>
    </location>
</feature>
<dbReference type="RefSeq" id="WP_141609302.1">
    <property type="nucleotide sequence ID" value="NZ_VIGC02000007.1"/>
</dbReference>
<evidence type="ECO:0000313" key="5">
    <source>
        <dbReference type="EMBL" id="TQE96560.1"/>
    </source>
</evidence>
<comment type="caution">
    <text evidence="5">The sequence shown here is derived from an EMBL/GenBank/DDBJ whole genome shotgun (WGS) entry which is preliminary data.</text>
</comment>
<dbReference type="GO" id="GO:0046872">
    <property type="term" value="F:metal ion binding"/>
    <property type="evidence" value="ECO:0007669"/>
    <property type="project" value="UniProtKB-KW"/>
</dbReference>
<dbReference type="InParanoid" id="A0A540VIJ4"/>
<dbReference type="Gene3D" id="3.20.20.60">
    <property type="entry name" value="Phosphoenolpyruvate-binding domains"/>
    <property type="match status" value="1"/>
</dbReference>
<evidence type="ECO:0000256" key="3">
    <source>
        <dbReference type="ARBA" id="ARBA00023239"/>
    </source>
</evidence>
<dbReference type="OrthoDB" id="86160at2"/>
<dbReference type="InterPro" id="IPR005000">
    <property type="entry name" value="Aldolase/citrate-lyase_domain"/>
</dbReference>
<dbReference type="Pfam" id="PF03328">
    <property type="entry name" value="HpcH_HpaI"/>
    <property type="match status" value="1"/>
</dbReference>
<dbReference type="PANTHER" id="PTHR30502:SF0">
    <property type="entry name" value="PHOSPHOENOLPYRUVATE CARBOXYLASE FAMILY PROTEIN"/>
    <property type="match status" value="1"/>
</dbReference>
<dbReference type="EMBL" id="VIGC01000007">
    <property type="protein sequence ID" value="TQE96560.1"/>
    <property type="molecule type" value="Genomic_DNA"/>
</dbReference>
<gene>
    <name evidence="5" type="ORF">FKZ61_06610</name>
</gene>
<keyword evidence="3" id="KW-0456">Lyase</keyword>
<dbReference type="GO" id="GO:0016832">
    <property type="term" value="F:aldehyde-lyase activity"/>
    <property type="evidence" value="ECO:0007669"/>
    <property type="project" value="TreeGrafter"/>
</dbReference>
<dbReference type="InterPro" id="IPR040442">
    <property type="entry name" value="Pyrv_kinase-like_dom_sf"/>
</dbReference>
<name>A0A540VIJ4_9CHLR</name>
<dbReference type="GO" id="GO:0005737">
    <property type="term" value="C:cytoplasm"/>
    <property type="evidence" value="ECO:0007669"/>
    <property type="project" value="TreeGrafter"/>
</dbReference>
<evidence type="ECO:0000256" key="2">
    <source>
        <dbReference type="ARBA" id="ARBA00022723"/>
    </source>
</evidence>